<gene>
    <name evidence="2" type="ordered locus">NFA_53230</name>
</gene>
<name>Q5YNR6_NOCFA</name>
<accession>Q5YNR6</accession>
<dbReference type="HOGENOM" id="CLU_2130842_0_0_11"/>
<sequence length="113" mass="11089">MTASRSLGRMAALLAGPLMVAGAAGVAGSEPPPPPAVAVATGANWMVVTVTPLGGDAPEWCRVDPYFGTPETLSLAVAPTGNVFVDAVPAGTHTVAAWCPNGGSTTTTVTVTG</sequence>
<dbReference type="STRING" id="247156.NFA_53230"/>
<dbReference type="Proteomes" id="UP000006820">
    <property type="component" value="Chromosome"/>
</dbReference>
<organism evidence="2 3">
    <name type="scientific">Nocardia farcinica (strain IFM 10152)</name>
    <dbReference type="NCBI Taxonomy" id="247156"/>
    <lineage>
        <taxon>Bacteria</taxon>
        <taxon>Bacillati</taxon>
        <taxon>Actinomycetota</taxon>
        <taxon>Actinomycetes</taxon>
        <taxon>Mycobacteriales</taxon>
        <taxon>Nocardiaceae</taxon>
        <taxon>Nocardia</taxon>
    </lineage>
</organism>
<dbReference type="GeneID" id="61135898"/>
<evidence type="ECO:0000313" key="3">
    <source>
        <dbReference type="Proteomes" id="UP000006820"/>
    </source>
</evidence>
<dbReference type="AlphaFoldDB" id="Q5YNR6"/>
<proteinExistence type="predicted"/>
<protein>
    <recommendedName>
        <fullName evidence="4">Ig-like domain-containing protein</fullName>
    </recommendedName>
</protein>
<evidence type="ECO:0000313" key="2">
    <source>
        <dbReference type="EMBL" id="BAD60175.1"/>
    </source>
</evidence>
<dbReference type="KEGG" id="nfa:NFA_53230"/>
<evidence type="ECO:0000256" key="1">
    <source>
        <dbReference type="SAM" id="SignalP"/>
    </source>
</evidence>
<keyword evidence="3" id="KW-1185">Reference proteome</keyword>
<feature type="chain" id="PRO_5004264363" description="Ig-like domain-containing protein" evidence="1">
    <location>
        <begin position="24"/>
        <end position="113"/>
    </location>
</feature>
<dbReference type="RefSeq" id="WP_011211857.1">
    <property type="nucleotide sequence ID" value="NC_006361.1"/>
</dbReference>
<dbReference type="EMBL" id="AP006618">
    <property type="protein sequence ID" value="BAD60175.1"/>
    <property type="molecule type" value="Genomic_DNA"/>
</dbReference>
<reference evidence="2 3" key="1">
    <citation type="journal article" date="2004" name="Proc. Natl. Acad. Sci. U.S.A.">
        <title>The complete genomic sequence of Nocardia farcinica IFM 10152.</title>
        <authorList>
            <person name="Ishikawa J."/>
            <person name="Yamashita A."/>
            <person name="Mikami Y."/>
            <person name="Hoshino Y."/>
            <person name="Kurita H."/>
            <person name="Hotta K."/>
            <person name="Shiba T."/>
            <person name="Hattori M."/>
        </authorList>
    </citation>
    <scope>NUCLEOTIDE SEQUENCE [LARGE SCALE GENOMIC DNA]</scope>
    <source>
        <strain evidence="2 3">IFM 10152</strain>
    </source>
</reference>
<feature type="signal peptide" evidence="1">
    <location>
        <begin position="1"/>
        <end position="23"/>
    </location>
</feature>
<keyword evidence="1" id="KW-0732">Signal</keyword>
<dbReference type="OrthoDB" id="4556151at2"/>
<evidence type="ECO:0008006" key="4">
    <source>
        <dbReference type="Google" id="ProtNLM"/>
    </source>
</evidence>